<sequence length="121" mass="12773">MEVAVGRRDGKNHPSSPPPRGRRKDPKRVAALSDTADEGGDNPPGPRGAPKPDKGREGWSRATLHGSTLPPAVGRDSPILGRLARGLPQRLPTLGRYGAERGAVAPPLTWNKGDVEQPLGL</sequence>
<evidence type="ECO:0000313" key="3">
    <source>
        <dbReference type="Proteomes" id="UP001417504"/>
    </source>
</evidence>
<name>A0AAP0KNC9_9MAGN</name>
<feature type="region of interest" description="Disordered" evidence="1">
    <location>
        <begin position="1"/>
        <end position="78"/>
    </location>
</feature>
<feature type="compositionally biased region" description="Basic and acidic residues" evidence="1">
    <location>
        <begin position="50"/>
        <end position="59"/>
    </location>
</feature>
<accession>A0AAP0KNC9</accession>
<evidence type="ECO:0000256" key="1">
    <source>
        <dbReference type="SAM" id="MobiDB-lite"/>
    </source>
</evidence>
<proteinExistence type="predicted"/>
<organism evidence="2 3">
    <name type="scientific">Stephania japonica</name>
    <dbReference type="NCBI Taxonomy" id="461633"/>
    <lineage>
        <taxon>Eukaryota</taxon>
        <taxon>Viridiplantae</taxon>
        <taxon>Streptophyta</taxon>
        <taxon>Embryophyta</taxon>
        <taxon>Tracheophyta</taxon>
        <taxon>Spermatophyta</taxon>
        <taxon>Magnoliopsida</taxon>
        <taxon>Ranunculales</taxon>
        <taxon>Menispermaceae</taxon>
        <taxon>Menispermoideae</taxon>
        <taxon>Cissampelideae</taxon>
        <taxon>Stephania</taxon>
    </lineage>
</organism>
<comment type="caution">
    <text evidence="2">The sequence shown here is derived from an EMBL/GenBank/DDBJ whole genome shotgun (WGS) entry which is preliminary data.</text>
</comment>
<protein>
    <submittedName>
        <fullName evidence="2">Uncharacterized protein</fullName>
    </submittedName>
</protein>
<reference evidence="2 3" key="1">
    <citation type="submission" date="2024-01" db="EMBL/GenBank/DDBJ databases">
        <title>Genome assemblies of Stephania.</title>
        <authorList>
            <person name="Yang L."/>
        </authorList>
    </citation>
    <scope>NUCLEOTIDE SEQUENCE [LARGE SCALE GENOMIC DNA]</scope>
    <source>
        <strain evidence="2">QJT</strain>
        <tissue evidence="2">Leaf</tissue>
    </source>
</reference>
<feature type="region of interest" description="Disordered" evidence="1">
    <location>
        <begin position="98"/>
        <end position="121"/>
    </location>
</feature>
<dbReference type="Proteomes" id="UP001417504">
    <property type="component" value="Unassembled WGS sequence"/>
</dbReference>
<dbReference type="EMBL" id="JBBNAE010000001">
    <property type="protein sequence ID" value="KAK9154893.1"/>
    <property type="molecule type" value="Genomic_DNA"/>
</dbReference>
<dbReference type="AlphaFoldDB" id="A0AAP0KNC9"/>
<feature type="compositionally biased region" description="Basic and acidic residues" evidence="1">
    <location>
        <begin position="1"/>
        <end position="12"/>
    </location>
</feature>
<evidence type="ECO:0000313" key="2">
    <source>
        <dbReference type="EMBL" id="KAK9154893.1"/>
    </source>
</evidence>
<gene>
    <name evidence="2" type="ORF">Sjap_002373</name>
</gene>
<keyword evidence="3" id="KW-1185">Reference proteome</keyword>